<keyword evidence="3" id="KW-0520">NAD</keyword>
<dbReference type="Pfam" id="PF01370">
    <property type="entry name" value="Epimerase"/>
    <property type="match status" value="1"/>
</dbReference>
<gene>
    <name evidence="5" type="primary">rmlB</name>
    <name evidence="5" type="ORF">HPF_05190</name>
</gene>
<dbReference type="InterPro" id="IPR001509">
    <property type="entry name" value="Epimerase_deHydtase"/>
</dbReference>
<dbReference type="CDD" id="cd08946">
    <property type="entry name" value="SDR_e"/>
    <property type="match status" value="1"/>
</dbReference>
<dbReference type="InterPro" id="IPR036291">
    <property type="entry name" value="NAD(P)-bd_dom_sf"/>
</dbReference>
<dbReference type="PANTHER" id="PTHR43103:SF5">
    <property type="entry name" value="4-EPIMERASE, PUTATIVE (AFU_ORTHOLOGUE AFUA_7G00360)-RELATED"/>
    <property type="match status" value="1"/>
</dbReference>
<dbReference type="Proteomes" id="UP000293912">
    <property type="component" value="Chromosome"/>
</dbReference>
<dbReference type="EC" id="4.2.1.46" evidence="5"/>
<protein>
    <submittedName>
        <fullName evidence="5">dTDP-glucose 4,6-dehydratase</fullName>
        <ecNumber evidence="5">4.2.1.46</ecNumber>
    </submittedName>
</protein>
<dbReference type="EMBL" id="CP037867">
    <property type="protein sequence ID" value="QBM27066.1"/>
    <property type="molecule type" value="Genomic_DNA"/>
</dbReference>
<dbReference type="Gene3D" id="3.40.50.720">
    <property type="entry name" value="NAD(P)-binding Rossmann-like Domain"/>
    <property type="match status" value="1"/>
</dbReference>
<evidence type="ECO:0000259" key="4">
    <source>
        <dbReference type="Pfam" id="PF01370"/>
    </source>
</evidence>
<sequence length="272" mass="29443">MVNPRKTHHRILLTGAAGGLGTALRSRLLANCEVLRLSDKTGLGEAQAGEEIALADLADAAAVDAAVAGCDAIVHLGGISVEAPFEAILQANILGVYHLYESARRHGVKRVVFASSNHVTGFYKQSETITADHPARPDSYYGVSKAFGEDFSRFYFDRYGIETACVRIGSSFPEPKDRRMLATWLSFDDLHRLISACLSTPVLGHSIVFGMSDNAVTWWDNSRAKHIGYVPQDSSDVFHDAVFARTSAPDLNDPAAIYQGGGFVKADPFKKA</sequence>
<comment type="similarity">
    <text evidence="1">Belongs to the NAD(P)-dependent epimerase/dehydratase family.</text>
</comment>
<organism evidence="5 6">
    <name type="scientific">Hydrogenophaga pseudoflava</name>
    <name type="common">Pseudomonas carboxydoflava</name>
    <dbReference type="NCBI Taxonomy" id="47421"/>
    <lineage>
        <taxon>Bacteria</taxon>
        <taxon>Pseudomonadati</taxon>
        <taxon>Pseudomonadota</taxon>
        <taxon>Betaproteobacteria</taxon>
        <taxon>Burkholderiales</taxon>
        <taxon>Comamonadaceae</taxon>
        <taxon>Hydrogenophaga</taxon>
    </lineage>
</organism>
<dbReference type="RefSeq" id="WP_127803348.1">
    <property type="nucleotide sequence ID" value="NZ_CP037867.1"/>
</dbReference>
<feature type="domain" description="NAD-dependent epimerase/dehydratase" evidence="4">
    <location>
        <begin position="11"/>
        <end position="181"/>
    </location>
</feature>
<dbReference type="GO" id="GO:0008460">
    <property type="term" value="F:dTDP-glucose 4,6-dehydratase activity"/>
    <property type="evidence" value="ECO:0007669"/>
    <property type="project" value="UniProtKB-EC"/>
</dbReference>
<evidence type="ECO:0000256" key="1">
    <source>
        <dbReference type="ARBA" id="ARBA00007637"/>
    </source>
</evidence>
<evidence type="ECO:0000313" key="6">
    <source>
        <dbReference type="Proteomes" id="UP000293912"/>
    </source>
</evidence>
<evidence type="ECO:0000313" key="5">
    <source>
        <dbReference type="EMBL" id="QBM27066.1"/>
    </source>
</evidence>
<reference evidence="5 6" key="1">
    <citation type="submission" date="2019-03" db="EMBL/GenBank/DDBJ databases">
        <authorList>
            <person name="Sebastian G."/>
            <person name="Baumann P."/>
            <person name="Ruckert C."/>
            <person name="Kalinowski J."/>
            <person name="Nebel B."/>
            <person name="Takors R."/>
            <person name="Blombach B."/>
        </authorList>
    </citation>
    <scope>NUCLEOTIDE SEQUENCE [LARGE SCALE GENOMIC DNA]</scope>
    <source>
        <strain evidence="5 6">DSM 1084</strain>
    </source>
</reference>
<evidence type="ECO:0000256" key="3">
    <source>
        <dbReference type="ARBA" id="ARBA00023027"/>
    </source>
</evidence>
<name>A0A4P6WX87_HYDPS</name>
<dbReference type="PANTHER" id="PTHR43103">
    <property type="entry name" value="NUCLEOSIDE-DIPHOSPHATE-SUGAR EPIMERASE"/>
    <property type="match status" value="1"/>
</dbReference>
<dbReference type="SUPFAM" id="SSF51735">
    <property type="entry name" value="NAD(P)-binding Rossmann-fold domains"/>
    <property type="match status" value="1"/>
</dbReference>
<accession>A0A4P6WX87</accession>
<proteinExistence type="inferred from homology"/>
<keyword evidence="2" id="KW-0560">Oxidoreductase</keyword>
<dbReference type="GO" id="GO:0016491">
    <property type="term" value="F:oxidoreductase activity"/>
    <property type="evidence" value="ECO:0007669"/>
    <property type="project" value="UniProtKB-KW"/>
</dbReference>
<dbReference type="AlphaFoldDB" id="A0A4P6WX87"/>
<evidence type="ECO:0000256" key="2">
    <source>
        <dbReference type="ARBA" id="ARBA00023002"/>
    </source>
</evidence>
<dbReference type="KEGG" id="hpse:HPF_05190"/>
<keyword evidence="5" id="KW-0456">Lyase</keyword>
<keyword evidence="6" id="KW-1185">Reference proteome</keyword>